<evidence type="ECO:0000256" key="1">
    <source>
        <dbReference type="ARBA" id="ARBA00023125"/>
    </source>
</evidence>
<dbReference type="Proteomes" id="UP000467700">
    <property type="component" value="Unassembled WGS sequence"/>
</dbReference>
<keyword evidence="2" id="KW-0233">DNA recombination</keyword>
<feature type="region of interest" description="Disordered" evidence="3">
    <location>
        <begin position="1"/>
        <end position="20"/>
    </location>
</feature>
<keyword evidence="4" id="KW-0812">Transmembrane</keyword>
<keyword evidence="1" id="KW-0238">DNA-binding</keyword>
<protein>
    <recommendedName>
        <fullName evidence="7">Tyr recombinase domain-containing protein</fullName>
    </recommendedName>
</protein>
<dbReference type="SUPFAM" id="SSF47823">
    <property type="entry name" value="lambda integrase-like, N-terminal domain"/>
    <property type="match status" value="1"/>
</dbReference>
<reference evidence="5 6" key="1">
    <citation type="submission" date="2020-01" db="EMBL/GenBank/DDBJ databases">
        <authorList>
            <person name="Gupta K D."/>
        </authorList>
    </citation>
    <scope>NUCLEOTIDE SEQUENCE [LARGE SCALE GENOMIC DNA]</scope>
</reference>
<keyword evidence="4" id="KW-1133">Transmembrane helix</keyword>
<sequence length="360" mass="40023">MSAAIATATTPRTTLDAQGNPTNLTPANLARIMDILTGSWERSTLETYSSGLLIYHVYCDDKGIDEEQRALMSLVLAVSFVSMLAGAYSGSTIRNYFYGVCAWHILHGIPWEMNEPEMEALLKGAEKAAPASSKRKKRVPYTLDFITAIKGQLDLSKPFDSTVYACLTTTFYAAARLGEFVIPNLKSFNAALHVKPSDIKHETDHNGLHSTVFHIPRTKASIHGEDVSWSRQNSPTDPEVTLQYHLEINMPPPNSALFAYKYKNGHRPMTKPAFLKVLATAAKSVGLEPRQGHGIRIGSTLEYLLCGIPFEVVKVKGQWASDAFLIYLTKHAQILAPYMQAWPELHSKITRLTMPHLRHT</sequence>
<accession>A0A8S0WIJ6</accession>
<evidence type="ECO:0008006" key="7">
    <source>
        <dbReference type="Google" id="ProtNLM"/>
    </source>
</evidence>
<proteinExistence type="predicted"/>
<dbReference type="SUPFAM" id="SSF56349">
    <property type="entry name" value="DNA breaking-rejoining enzymes"/>
    <property type="match status" value="1"/>
</dbReference>
<evidence type="ECO:0000256" key="2">
    <source>
        <dbReference type="ARBA" id="ARBA00023172"/>
    </source>
</evidence>
<dbReference type="InterPro" id="IPR010998">
    <property type="entry name" value="Integrase_recombinase_N"/>
</dbReference>
<dbReference type="OrthoDB" id="2678913at2759"/>
<dbReference type="GO" id="GO:0006310">
    <property type="term" value="P:DNA recombination"/>
    <property type="evidence" value="ECO:0007669"/>
    <property type="project" value="UniProtKB-KW"/>
</dbReference>
<dbReference type="PANTHER" id="PTHR34605:SF4">
    <property type="entry name" value="DNA ADENINE METHYLTRANSFERASE"/>
    <property type="match status" value="1"/>
</dbReference>
<dbReference type="PANTHER" id="PTHR34605">
    <property type="entry name" value="PHAGE_INTEGRASE DOMAIN-CONTAINING PROTEIN"/>
    <property type="match status" value="1"/>
</dbReference>
<gene>
    <name evidence="5" type="ORF">AAE3_LOCUS12565</name>
</gene>
<dbReference type="InterPro" id="IPR011010">
    <property type="entry name" value="DNA_brk_join_enz"/>
</dbReference>
<name>A0A8S0WIJ6_CYCAE</name>
<feature type="compositionally biased region" description="Low complexity" evidence="3">
    <location>
        <begin position="1"/>
        <end position="17"/>
    </location>
</feature>
<dbReference type="AlphaFoldDB" id="A0A8S0WIJ6"/>
<dbReference type="InterPro" id="IPR052925">
    <property type="entry name" value="Phage_Integrase-like_Recomb"/>
</dbReference>
<dbReference type="GO" id="GO:0003677">
    <property type="term" value="F:DNA binding"/>
    <property type="evidence" value="ECO:0007669"/>
    <property type="project" value="UniProtKB-KW"/>
</dbReference>
<evidence type="ECO:0000313" key="5">
    <source>
        <dbReference type="EMBL" id="CAA7270450.1"/>
    </source>
</evidence>
<dbReference type="InterPro" id="IPR013762">
    <property type="entry name" value="Integrase-like_cat_sf"/>
</dbReference>
<dbReference type="EMBL" id="CACVBS010000090">
    <property type="protein sequence ID" value="CAA7270450.1"/>
    <property type="molecule type" value="Genomic_DNA"/>
</dbReference>
<evidence type="ECO:0000256" key="3">
    <source>
        <dbReference type="SAM" id="MobiDB-lite"/>
    </source>
</evidence>
<keyword evidence="4" id="KW-0472">Membrane</keyword>
<organism evidence="5 6">
    <name type="scientific">Cyclocybe aegerita</name>
    <name type="common">Black poplar mushroom</name>
    <name type="synonym">Agrocybe aegerita</name>
    <dbReference type="NCBI Taxonomy" id="1973307"/>
    <lineage>
        <taxon>Eukaryota</taxon>
        <taxon>Fungi</taxon>
        <taxon>Dikarya</taxon>
        <taxon>Basidiomycota</taxon>
        <taxon>Agaricomycotina</taxon>
        <taxon>Agaricomycetes</taxon>
        <taxon>Agaricomycetidae</taxon>
        <taxon>Agaricales</taxon>
        <taxon>Agaricineae</taxon>
        <taxon>Bolbitiaceae</taxon>
        <taxon>Cyclocybe</taxon>
    </lineage>
</organism>
<dbReference type="Gene3D" id="1.10.443.10">
    <property type="entry name" value="Intergrase catalytic core"/>
    <property type="match status" value="1"/>
</dbReference>
<evidence type="ECO:0000256" key="4">
    <source>
        <dbReference type="SAM" id="Phobius"/>
    </source>
</evidence>
<dbReference type="Gene3D" id="1.10.150.130">
    <property type="match status" value="1"/>
</dbReference>
<feature type="transmembrane region" description="Helical" evidence="4">
    <location>
        <begin position="70"/>
        <end position="88"/>
    </location>
</feature>
<comment type="caution">
    <text evidence="5">The sequence shown here is derived from an EMBL/GenBank/DDBJ whole genome shotgun (WGS) entry which is preliminary data.</text>
</comment>
<keyword evidence="6" id="KW-1185">Reference proteome</keyword>
<dbReference type="GO" id="GO:0015074">
    <property type="term" value="P:DNA integration"/>
    <property type="evidence" value="ECO:0007669"/>
    <property type="project" value="InterPro"/>
</dbReference>
<evidence type="ECO:0000313" key="6">
    <source>
        <dbReference type="Proteomes" id="UP000467700"/>
    </source>
</evidence>